<comment type="subcellular location">
    <subcellularLocation>
        <location evidence="3">Cell membrane</location>
        <topology evidence="3">Multi-pass membrane protein</topology>
    </subcellularLocation>
</comment>
<dbReference type="GO" id="GO:0008940">
    <property type="term" value="F:nitrate reductase activity"/>
    <property type="evidence" value="ECO:0007669"/>
    <property type="project" value="InterPro"/>
</dbReference>
<dbReference type="GO" id="GO:0009055">
    <property type="term" value="F:electron transfer activity"/>
    <property type="evidence" value="ECO:0007669"/>
    <property type="project" value="TreeGrafter"/>
</dbReference>
<dbReference type="GO" id="GO:0020037">
    <property type="term" value="F:heme binding"/>
    <property type="evidence" value="ECO:0007669"/>
    <property type="project" value="TreeGrafter"/>
</dbReference>
<evidence type="ECO:0000256" key="20">
    <source>
        <dbReference type="ARBA" id="ARBA00071287"/>
    </source>
</evidence>
<keyword evidence="4" id="KW-0813">Transport</keyword>
<sequence>MATGEIFWNTVPYVVLAIVVVGTWWRYRYDKFGWTTRSSQLYESKLLRIASPMFHFGILVVIFGHFIGLVIPQSWTDAVGLSQHAYHVQAVTLGSIAGISTLTGIVLLIYRRRTTGPVFMATTANDKLMYVVLVLAIVAGLCATALGSGVVGEEHNYRETVSVWFRSIWILQPRGDLMTQAPLYFQLHVMIGLVLFALWPFTRLVHAFSAPIGYLFRPYIVYRSREVAAKDELVGSHPRRRGW</sequence>
<evidence type="ECO:0000259" key="23">
    <source>
        <dbReference type="Pfam" id="PF02665"/>
    </source>
</evidence>
<keyword evidence="10" id="KW-0249">Electron transport</keyword>
<feature type="transmembrane region" description="Helical" evidence="22">
    <location>
        <begin position="130"/>
        <end position="151"/>
    </location>
</feature>
<dbReference type="EMBL" id="JABFYL010000049">
    <property type="protein sequence ID" value="NVN53415.1"/>
    <property type="molecule type" value="Genomic_DNA"/>
</dbReference>
<dbReference type="AlphaFoldDB" id="A0A850Q097"/>
<keyword evidence="11 22" id="KW-1133">Transmembrane helix</keyword>
<dbReference type="InterPro" id="IPR051936">
    <property type="entry name" value="Heme-iron_electron_transfer"/>
</dbReference>
<dbReference type="Pfam" id="PF02665">
    <property type="entry name" value="Nitrate_red_gam"/>
    <property type="match status" value="1"/>
</dbReference>
<evidence type="ECO:0000256" key="8">
    <source>
        <dbReference type="ARBA" id="ARBA00022692"/>
    </source>
</evidence>
<dbReference type="GO" id="GO:0046872">
    <property type="term" value="F:metal ion binding"/>
    <property type="evidence" value="ECO:0007669"/>
    <property type="project" value="UniProtKB-KW"/>
</dbReference>
<keyword evidence="8 22" id="KW-0812">Transmembrane</keyword>
<evidence type="ECO:0000313" key="25">
    <source>
        <dbReference type="Proteomes" id="UP000570517"/>
    </source>
</evidence>
<evidence type="ECO:0000256" key="18">
    <source>
        <dbReference type="ARBA" id="ARBA00061196"/>
    </source>
</evidence>
<keyword evidence="9" id="KW-0479">Metal-binding</keyword>
<evidence type="ECO:0000256" key="14">
    <source>
        <dbReference type="ARBA" id="ARBA00023063"/>
    </source>
</evidence>
<keyword evidence="12 24" id="KW-0560">Oxidoreductase</keyword>
<feature type="binding site" description="axial binding residue" evidence="21">
    <location>
        <position position="206"/>
    </location>
    <ligand>
        <name>heme b</name>
        <dbReference type="ChEBI" id="CHEBI:60344"/>
        <label>1</label>
    </ligand>
    <ligandPart>
        <name>Fe</name>
        <dbReference type="ChEBI" id="CHEBI:18248"/>
    </ligandPart>
</feature>
<evidence type="ECO:0000256" key="15">
    <source>
        <dbReference type="ARBA" id="ARBA00023136"/>
    </source>
</evidence>
<dbReference type="Proteomes" id="UP000570517">
    <property type="component" value="Unassembled WGS sequence"/>
</dbReference>
<evidence type="ECO:0000256" key="5">
    <source>
        <dbReference type="ARBA" id="ARBA00022475"/>
    </source>
</evidence>
<evidence type="ECO:0000256" key="17">
    <source>
        <dbReference type="ARBA" id="ARBA00061095"/>
    </source>
</evidence>
<evidence type="ECO:0000313" key="24">
    <source>
        <dbReference type="EMBL" id="NVN53415.1"/>
    </source>
</evidence>
<evidence type="ECO:0000256" key="16">
    <source>
        <dbReference type="ARBA" id="ARBA00056200"/>
    </source>
</evidence>
<comment type="similarity">
    <text evidence="17">In the central section; belongs to the NarJ/NarW family.</text>
</comment>
<feature type="transmembrane region" description="Helical" evidence="22">
    <location>
        <begin position="6"/>
        <end position="25"/>
    </location>
</feature>
<keyword evidence="13 21" id="KW-0408">Iron</keyword>
<dbReference type="GO" id="GO:0009325">
    <property type="term" value="C:nitrate reductase complex"/>
    <property type="evidence" value="ECO:0007669"/>
    <property type="project" value="InterPro"/>
</dbReference>
<gene>
    <name evidence="24" type="ORF">HLY00_3760</name>
</gene>
<evidence type="ECO:0000256" key="9">
    <source>
        <dbReference type="ARBA" id="ARBA00022723"/>
    </source>
</evidence>
<evidence type="ECO:0000256" key="11">
    <source>
        <dbReference type="ARBA" id="ARBA00022989"/>
    </source>
</evidence>
<dbReference type="InterPro" id="IPR036197">
    <property type="entry name" value="NarG-like_sf"/>
</dbReference>
<evidence type="ECO:0000256" key="19">
    <source>
        <dbReference type="ARBA" id="ARBA00061480"/>
    </source>
</evidence>
<dbReference type="GO" id="GO:0019645">
    <property type="term" value="P:anaerobic electron transport chain"/>
    <property type="evidence" value="ECO:0007669"/>
    <property type="project" value="TreeGrafter"/>
</dbReference>
<dbReference type="InterPro" id="IPR003816">
    <property type="entry name" value="Nitrate_red_gam"/>
</dbReference>
<feature type="binding site" description="axial binding residue" evidence="21">
    <location>
        <position position="65"/>
    </location>
    <ligand>
        <name>heme b</name>
        <dbReference type="ChEBI" id="CHEBI:60344"/>
        <label>1</label>
    </ligand>
    <ligandPart>
        <name>Fe</name>
        <dbReference type="ChEBI" id="CHEBI:18248"/>
    </ligandPart>
</feature>
<name>A0A850Q097_9MYCO</name>
<keyword evidence="15 22" id="KW-0472">Membrane</keyword>
<evidence type="ECO:0000256" key="22">
    <source>
        <dbReference type="SAM" id="Phobius"/>
    </source>
</evidence>
<dbReference type="NCBIfam" id="TIGR00351">
    <property type="entry name" value="narI"/>
    <property type="match status" value="1"/>
</dbReference>
<comment type="cofactor">
    <cofactor evidence="1">
        <name>Mo-bis(molybdopterin guanine dinucleotide)</name>
        <dbReference type="ChEBI" id="CHEBI:60539"/>
    </cofactor>
</comment>
<comment type="cofactor">
    <cofactor evidence="2">
        <name>heme b</name>
        <dbReference type="ChEBI" id="CHEBI:60344"/>
    </cofactor>
</comment>
<comment type="caution">
    <text evidence="24">The sequence shown here is derived from an EMBL/GenBank/DDBJ whole genome shotgun (WGS) entry which is preliminary data.</text>
</comment>
<organism evidence="24 25">
    <name type="scientific">Mycolicibacterium hippocampi</name>
    <dbReference type="NCBI Taxonomy" id="659824"/>
    <lineage>
        <taxon>Bacteria</taxon>
        <taxon>Bacillati</taxon>
        <taxon>Actinomycetota</taxon>
        <taxon>Actinomycetes</taxon>
        <taxon>Mycobacteriales</taxon>
        <taxon>Mycobacteriaceae</taxon>
        <taxon>Mycolicibacterium</taxon>
    </lineage>
</organism>
<feature type="transmembrane region" description="Helical" evidence="22">
    <location>
        <begin position="91"/>
        <end position="110"/>
    </location>
</feature>
<evidence type="ECO:0000256" key="12">
    <source>
        <dbReference type="ARBA" id="ARBA00023002"/>
    </source>
</evidence>
<comment type="similarity">
    <text evidence="19">In the N-terminal section; belongs to the nitrate reductase alpha subunit family.</text>
</comment>
<comment type="function">
    <text evidence="16">Does not seem to have nitrate reductase activity.</text>
</comment>
<proteinExistence type="inferred from homology"/>
<feature type="binding site" description="axial binding residue" evidence="21">
    <location>
        <position position="188"/>
    </location>
    <ligand>
        <name>heme b</name>
        <dbReference type="ChEBI" id="CHEBI:60344"/>
        <label>1</label>
    </ligand>
    <ligandPart>
        <name>Fe</name>
        <dbReference type="ChEBI" id="CHEBI:18248"/>
    </ligandPart>
</feature>
<feature type="transmembrane region" description="Helical" evidence="22">
    <location>
        <begin position="46"/>
        <end position="71"/>
    </location>
</feature>
<dbReference type="PANTHER" id="PTHR30598:SF3">
    <property type="entry name" value="RESPIRATORY NITRATE REDUCTASE 1 GAMMA CHAIN"/>
    <property type="match status" value="1"/>
</dbReference>
<reference evidence="24 25" key="1">
    <citation type="submission" date="2020-05" db="EMBL/GenBank/DDBJ databases">
        <title>Draft genome sequence of Mycobacterium hippocampi DL, isolated from European seabass, Dicentrarchus labrax, reared in fish farms.</title>
        <authorList>
            <person name="Stathopoulou P."/>
            <person name="Asimakis E."/>
            <person name="Tzokas K."/>
            <person name="Batargias C."/>
            <person name="Tsiamis G."/>
        </authorList>
    </citation>
    <scope>NUCLEOTIDE SEQUENCE [LARGE SCALE GENOMIC DNA]</scope>
    <source>
        <strain evidence="24 25">DL</strain>
    </source>
</reference>
<dbReference type="GO" id="GO:0042128">
    <property type="term" value="P:nitrate assimilation"/>
    <property type="evidence" value="ECO:0007669"/>
    <property type="project" value="UniProtKB-KW"/>
</dbReference>
<evidence type="ECO:0000256" key="2">
    <source>
        <dbReference type="ARBA" id="ARBA00001970"/>
    </source>
</evidence>
<keyword evidence="14" id="KW-0534">Nitrate assimilation</keyword>
<dbReference type="Gene3D" id="1.20.950.20">
    <property type="entry name" value="Transmembrane di-heme cytochromes, Chain C"/>
    <property type="match status" value="1"/>
</dbReference>
<dbReference type="GO" id="GO:0005886">
    <property type="term" value="C:plasma membrane"/>
    <property type="evidence" value="ECO:0007669"/>
    <property type="project" value="UniProtKB-SubCell"/>
</dbReference>
<protein>
    <recommendedName>
        <fullName evidence="20">Nitrate reductase-like protein NarX</fullName>
    </recommendedName>
</protein>
<dbReference type="SUPFAM" id="SSF103501">
    <property type="entry name" value="Respiratory nitrate reductase 1 gamma chain"/>
    <property type="match status" value="1"/>
</dbReference>
<keyword evidence="6" id="KW-0500">Molybdenum</keyword>
<evidence type="ECO:0000256" key="1">
    <source>
        <dbReference type="ARBA" id="ARBA00001942"/>
    </source>
</evidence>
<evidence type="ECO:0000256" key="21">
    <source>
        <dbReference type="PIRSR" id="PIRSR603816-1"/>
    </source>
</evidence>
<accession>A0A850Q097</accession>
<dbReference type="InterPro" id="IPR023234">
    <property type="entry name" value="NarG-like_domain"/>
</dbReference>
<dbReference type="FunFam" id="1.20.950.20:FF:000001">
    <property type="entry name" value="Respiratory nitrate reductase subunit gamma"/>
    <property type="match status" value="1"/>
</dbReference>
<evidence type="ECO:0000256" key="6">
    <source>
        <dbReference type="ARBA" id="ARBA00022505"/>
    </source>
</evidence>
<feature type="binding site" description="axial binding residue" evidence="21">
    <location>
        <position position="55"/>
    </location>
    <ligand>
        <name>heme b</name>
        <dbReference type="ChEBI" id="CHEBI:60344"/>
        <label>1</label>
    </ligand>
    <ligandPart>
        <name>Fe</name>
        <dbReference type="ChEBI" id="CHEBI:18248"/>
    </ligandPart>
</feature>
<dbReference type="PANTHER" id="PTHR30598">
    <property type="entry name" value="NITRATE REDUCTASE PRIVATE CHAPERONE, REDOX ENZYME MATURATION PROTEIN REMP FAMILY"/>
    <property type="match status" value="1"/>
</dbReference>
<comment type="similarity">
    <text evidence="18">In the C-terminal section; belongs to the nitrate reductase gamma subunit family.</text>
</comment>
<evidence type="ECO:0000256" key="3">
    <source>
        <dbReference type="ARBA" id="ARBA00004651"/>
    </source>
</evidence>
<keyword evidence="7 21" id="KW-0349">Heme</keyword>
<evidence type="ECO:0000256" key="13">
    <source>
        <dbReference type="ARBA" id="ARBA00023004"/>
    </source>
</evidence>
<evidence type="ECO:0000256" key="10">
    <source>
        <dbReference type="ARBA" id="ARBA00022982"/>
    </source>
</evidence>
<evidence type="ECO:0000256" key="4">
    <source>
        <dbReference type="ARBA" id="ARBA00022448"/>
    </source>
</evidence>
<feature type="transmembrane region" description="Helical" evidence="22">
    <location>
        <begin position="183"/>
        <end position="201"/>
    </location>
</feature>
<keyword evidence="25" id="KW-1185">Reference proteome</keyword>
<keyword evidence="5" id="KW-1003">Cell membrane</keyword>
<feature type="domain" description="NarG-like" evidence="23">
    <location>
        <begin position="6"/>
        <end position="225"/>
    </location>
</feature>
<evidence type="ECO:0000256" key="7">
    <source>
        <dbReference type="ARBA" id="ARBA00022617"/>
    </source>
</evidence>